<dbReference type="OrthoDB" id="6400719at2"/>
<feature type="transmembrane region" description="Helical" evidence="1">
    <location>
        <begin position="51"/>
        <end position="74"/>
    </location>
</feature>
<keyword evidence="1" id="KW-0812">Transmembrane</keyword>
<dbReference type="Proteomes" id="UP000249248">
    <property type="component" value="Unassembled WGS sequence"/>
</dbReference>
<sequence length="124" mass="13608">MNDNFIIDQDDVGGAPSETGKTRAIIAHITLIGTIIALVQNNNDKNSFASFYIRQMFGLVVVGLAIYLLSYIIALVVPSLFIIVTILRLGLIALWILSLIGAVNGERKLTPGVGQMFQEWFKTL</sequence>
<dbReference type="AlphaFoldDB" id="A0A2W1NFC6"/>
<organism evidence="2 3">
    <name type="scientific">Putridiphycobacter roseus</name>
    <dbReference type="NCBI Taxonomy" id="2219161"/>
    <lineage>
        <taxon>Bacteria</taxon>
        <taxon>Pseudomonadati</taxon>
        <taxon>Bacteroidota</taxon>
        <taxon>Flavobacteriia</taxon>
        <taxon>Flavobacteriales</taxon>
        <taxon>Crocinitomicaceae</taxon>
        <taxon>Putridiphycobacter</taxon>
    </lineage>
</organism>
<keyword evidence="3" id="KW-1185">Reference proteome</keyword>
<proteinExistence type="predicted"/>
<evidence type="ECO:0000256" key="1">
    <source>
        <dbReference type="SAM" id="Phobius"/>
    </source>
</evidence>
<comment type="caution">
    <text evidence="2">The sequence shown here is derived from an EMBL/GenBank/DDBJ whole genome shotgun (WGS) entry which is preliminary data.</text>
</comment>
<evidence type="ECO:0000313" key="3">
    <source>
        <dbReference type="Proteomes" id="UP000249248"/>
    </source>
</evidence>
<feature type="transmembrane region" description="Helical" evidence="1">
    <location>
        <begin position="20"/>
        <end position="39"/>
    </location>
</feature>
<name>A0A2W1NFC6_9FLAO</name>
<reference evidence="2 3" key="1">
    <citation type="submission" date="2018-06" db="EMBL/GenBank/DDBJ databases">
        <title>The draft genome sequence of Crocinitomix sp. SM1701.</title>
        <authorList>
            <person name="Zhang X."/>
        </authorList>
    </citation>
    <scope>NUCLEOTIDE SEQUENCE [LARGE SCALE GENOMIC DNA]</scope>
    <source>
        <strain evidence="2 3">SM1701</strain>
    </source>
</reference>
<accession>A0A2W1NFC6</accession>
<feature type="transmembrane region" description="Helical" evidence="1">
    <location>
        <begin position="80"/>
        <end position="103"/>
    </location>
</feature>
<dbReference type="RefSeq" id="WP_111062328.1">
    <property type="nucleotide sequence ID" value="NZ_JBHUCU010000002.1"/>
</dbReference>
<keyword evidence="1" id="KW-0472">Membrane</keyword>
<keyword evidence="1" id="KW-1133">Transmembrane helix</keyword>
<evidence type="ECO:0008006" key="4">
    <source>
        <dbReference type="Google" id="ProtNLM"/>
    </source>
</evidence>
<evidence type="ECO:0000313" key="2">
    <source>
        <dbReference type="EMBL" id="PZE18175.1"/>
    </source>
</evidence>
<protein>
    <recommendedName>
        <fullName evidence="4">DUF4870 domain-containing protein</fullName>
    </recommendedName>
</protein>
<gene>
    <name evidence="2" type="ORF">DNU06_06055</name>
</gene>
<dbReference type="EMBL" id="QKSB01000002">
    <property type="protein sequence ID" value="PZE18175.1"/>
    <property type="molecule type" value="Genomic_DNA"/>
</dbReference>